<dbReference type="Gene3D" id="2.60.120.10">
    <property type="entry name" value="Jelly Rolls"/>
    <property type="match status" value="1"/>
</dbReference>
<reference evidence="2" key="6">
    <citation type="submission" date="2025-08" db="UniProtKB">
        <authorList>
            <consortium name="RefSeq"/>
        </authorList>
    </citation>
    <scope>IDENTIFICATION</scope>
</reference>
<dbReference type="Proteomes" id="UP000675920">
    <property type="component" value="Unplaced"/>
</dbReference>
<dbReference type="Pfam" id="PF05962">
    <property type="entry name" value="HutD"/>
    <property type="match status" value="1"/>
</dbReference>
<dbReference type="SUPFAM" id="SSF51182">
    <property type="entry name" value="RmlC-like cupins"/>
    <property type="match status" value="1"/>
</dbReference>
<name>A0A8B6X920_9BURK</name>
<dbReference type="PANTHER" id="PTHR37943:SF1">
    <property type="entry name" value="PROTEIN VES"/>
    <property type="match status" value="1"/>
</dbReference>
<reference evidence="2" key="3">
    <citation type="journal article" date="2007" name="Genetics">
        <title>Genetic analysis of the histidine utilization (hut) genes in Pseudomonas fluorescens SBW25.</title>
        <authorList>
            <person name="Zhang X.X."/>
            <person name="Rainey P.B."/>
        </authorList>
    </citation>
    <scope>NUCLEOTIDE SEQUENCE</scope>
</reference>
<organism evidence="1 2">
    <name type="scientific">Derxia gummosa DSM 723</name>
    <dbReference type="NCBI Taxonomy" id="1121388"/>
    <lineage>
        <taxon>Bacteria</taxon>
        <taxon>Pseudomonadati</taxon>
        <taxon>Pseudomonadota</taxon>
        <taxon>Betaproteobacteria</taxon>
        <taxon>Burkholderiales</taxon>
        <taxon>Alcaligenaceae</taxon>
        <taxon>Derxia</taxon>
    </lineage>
</organism>
<protein>
    <submittedName>
        <fullName evidence="2">HutD/Ves family protein</fullName>
    </submittedName>
</protein>
<dbReference type="RefSeq" id="WP_051378300.1">
    <property type="nucleotide sequence ID" value="NZ_AXWS01000008.1"/>
</dbReference>
<dbReference type="OrthoDB" id="9800082at2"/>
<dbReference type="AlphaFoldDB" id="A0A8B6X920"/>
<dbReference type="PANTHER" id="PTHR37943">
    <property type="entry name" value="PROTEIN VES"/>
    <property type="match status" value="1"/>
</dbReference>
<reference evidence="2" key="1">
    <citation type="journal article" date="2001" name="Mol. Biol. Evol.">
        <title>Phylogeny, function, and evolution of the cupins, a structurally conserved, functionally diverse superfamily of proteins.</title>
        <authorList>
            <person name="Khuri S."/>
            <person name="Bakker F.T."/>
            <person name="Dunwell J.M."/>
        </authorList>
    </citation>
    <scope>NUCLEOTIDE SEQUENCE</scope>
</reference>
<keyword evidence="1" id="KW-1185">Reference proteome</keyword>
<evidence type="ECO:0000313" key="1">
    <source>
        <dbReference type="Proteomes" id="UP000675920"/>
    </source>
</evidence>
<dbReference type="InterPro" id="IPR014710">
    <property type="entry name" value="RmlC-like_jellyroll"/>
</dbReference>
<evidence type="ECO:0000313" key="2">
    <source>
        <dbReference type="RefSeq" id="WP_051378300.1"/>
    </source>
</evidence>
<accession>A0A8B6X920</accession>
<sequence>MTTMPPVPPALDRPQRYDLADLREEPWRNNRGITRTVAAGIVGAPLWPVVEGEPDWRVSIADIHEDGPFSVFEGMDRESVLVMGHGLHLSAPGTSLRFNKPGDTGAYPGEMPIDGRLGSGPARLFNVITRRDVTKARVQILRDHAFASVPGSTWVVHAIDGHWQGDDALHAPLTVGCGLVIPAQAERVLLVPTAPGAVLVTVRIDAA</sequence>
<reference evidence="2" key="5">
    <citation type="journal article" date="2017" name="Proteins">
        <title>Crystal structure of a bicupin protein HutD involved in histidine utilization in Pseudomonas.</title>
        <authorList>
            <person name="Gerth M.L."/>
            <person name="Liu Y."/>
            <person name="Jiao W."/>
            <person name="Zhang X.X."/>
            <person name="Baker E.N."/>
            <person name="Lott J.S."/>
            <person name="Rainey P.B."/>
            <person name="Johnston J.M."/>
        </authorList>
    </citation>
    <scope>NUCLEOTIDE SEQUENCE</scope>
</reference>
<dbReference type="InterPro" id="IPR011051">
    <property type="entry name" value="RmlC_Cupin_sf"/>
</dbReference>
<proteinExistence type="predicted"/>
<reference evidence="2" key="2">
    <citation type="journal article" date="2004" name="Phytochemistry">
        <title>Cupins: the most functionally diverse protein superfamily?</title>
        <authorList>
            <person name="Dunwell J.M."/>
            <person name="Purvis A."/>
            <person name="Khuri S."/>
        </authorList>
    </citation>
    <scope>NUCLEOTIDE SEQUENCE</scope>
</reference>
<dbReference type="InterPro" id="IPR010282">
    <property type="entry name" value="Uncharacterised_HutD/Ves"/>
</dbReference>
<reference evidence="2" key="4">
    <citation type="journal article" date="2009" name="PLoS ONE">
        <title>Structure-based phylogeny as a diagnostic for functional characterization of proteins with a cupin fold.</title>
        <authorList>
            <person name="Agarwal G."/>
            <person name="Rajavel M."/>
            <person name="Gopal B."/>
            <person name="Srinivasan N."/>
        </authorList>
    </citation>
    <scope>NUCLEOTIDE SEQUENCE</scope>
</reference>